<proteinExistence type="predicted"/>
<name>A0AAN6M706_9PLEO</name>
<organism evidence="1 2">
    <name type="scientific">Pseudopithomyces chartarum</name>
    <dbReference type="NCBI Taxonomy" id="1892770"/>
    <lineage>
        <taxon>Eukaryota</taxon>
        <taxon>Fungi</taxon>
        <taxon>Dikarya</taxon>
        <taxon>Ascomycota</taxon>
        <taxon>Pezizomycotina</taxon>
        <taxon>Dothideomycetes</taxon>
        <taxon>Pleosporomycetidae</taxon>
        <taxon>Pleosporales</taxon>
        <taxon>Massarineae</taxon>
        <taxon>Didymosphaeriaceae</taxon>
        <taxon>Pseudopithomyces</taxon>
    </lineage>
</organism>
<dbReference type="SUPFAM" id="SSF50475">
    <property type="entry name" value="FMN-binding split barrel"/>
    <property type="match status" value="1"/>
</dbReference>
<evidence type="ECO:0000313" key="1">
    <source>
        <dbReference type="EMBL" id="KAK3215446.1"/>
    </source>
</evidence>
<gene>
    <name evidence="1" type="ORF">GRF29_8g24094</name>
</gene>
<protein>
    <recommendedName>
        <fullName evidence="3">Transcriptional regulator</fullName>
    </recommendedName>
</protein>
<comment type="caution">
    <text evidence="1">The sequence shown here is derived from an EMBL/GenBank/DDBJ whole genome shotgun (WGS) entry which is preliminary data.</text>
</comment>
<dbReference type="Pfam" id="PF04299">
    <property type="entry name" value="FMN_bind_2"/>
    <property type="match status" value="1"/>
</dbReference>
<dbReference type="PANTHER" id="PTHR35802:SF1">
    <property type="entry name" value="PROTEASE SYNTHASE AND SPORULATION PROTEIN PAI 2"/>
    <property type="match status" value="1"/>
</dbReference>
<dbReference type="InterPro" id="IPR007396">
    <property type="entry name" value="TR_PAI2-type"/>
</dbReference>
<dbReference type="Proteomes" id="UP001280581">
    <property type="component" value="Unassembled WGS sequence"/>
</dbReference>
<dbReference type="Gene3D" id="2.30.110.10">
    <property type="entry name" value="Electron Transport, Fmn-binding Protein, Chain A"/>
    <property type="match status" value="1"/>
</dbReference>
<sequence>MYLREIHAEKHIPTLYQFIRENPLGLLITALDSKTFQFLQSSHIPWVLDTSDDENETKLGTLRGHIARANPQAKAFVEIAKAASEGEINSDGSFSLTRDVLVTFNGPAHHYVTPKFYTETKPATGKVVPTWNYSAVQVYGHATIFHDPKIESTHTFLDKQIRDLTNHNEAATTGDTEKPWVVDDAPEPYIKILKSAILGIRIEISDIGGKWKMSQEMPVGDQEGVANGFADLNTELGMEMAKTVRLRCKKQEAETS</sequence>
<accession>A0AAN6M706</accession>
<keyword evidence="2" id="KW-1185">Reference proteome</keyword>
<reference evidence="1 2" key="1">
    <citation type="submission" date="2021-02" db="EMBL/GenBank/DDBJ databases">
        <title>Genome assembly of Pseudopithomyces chartarum.</title>
        <authorList>
            <person name="Jauregui R."/>
            <person name="Singh J."/>
            <person name="Voisey C."/>
        </authorList>
    </citation>
    <scope>NUCLEOTIDE SEQUENCE [LARGE SCALE GENOMIC DNA]</scope>
    <source>
        <strain evidence="1 2">AGR01</strain>
    </source>
</reference>
<evidence type="ECO:0000313" key="2">
    <source>
        <dbReference type="Proteomes" id="UP001280581"/>
    </source>
</evidence>
<dbReference type="PANTHER" id="PTHR35802">
    <property type="entry name" value="PROTEASE SYNTHASE AND SPORULATION PROTEIN PAI 2"/>
    <property type="match status" value="1"/>
</dbReference>
<evidence type="ECO:0008006" key="3">
    <source>
        <dbReference type="Google" id="ProtNLM"/>
    </source>
</evidence>
<dbReference type="AlphaFoldDB" id="A0AAN6M706"/>
<dbReference type="PIRSF" id="PIRSF010372">
    <property type="entry name" value="PaiB"/>
    <property type="match status" value="1"/>
</dbReference>
<dbReference type="InterPro" id="IPR012349">
    <property type="entry name" value="Split_barrel_FMN-bd"/>
</dbReference>
<dbReference type="EMBL" id="WVTA01000002">
    <property type="protein sequence ID" value="KAK3215446.1"/>
    <property type="molecule type" value="Genomic_DNA"/>
</dbReference>